<organism evidence="1 2">
    <name type="scientific">Tritonibacter mobilis F1926</name>
    <dbReference type="NCBI Taxonomy" id="1265309"/>
    <lineage>
        <taxon>Bacteria</taxon>
        <taxon>Pseudomonadati</taxon>
        <taxon>Pseudomonadota</taxon>
        <taxon>Alphaproteobacteria</taxon>
        <taxon>Rhodobacterales</taxon>
        <taxon>Paracoccaceae</taxon>
        <taxon>Tritonibacter</taxon>
    </lineage>
</organism>
<protein>
    <submittedName>
        <fullName evidence="1">Uncharacterized protein</fullName>
    </submittedName>
</protein>
<dbReference type="GeneID" id="28251706"/>
<reference evidence="1 2" key="1">
    <citation type="journal article" date="2016" name="ISME J.">
        <title>Global occurrence and heterogeneity of the Roseobacter-clade species Ruegeria mobilis.</title>
        <authorList>
            <person name="Sonnenschein E."/>
            <person name="Gram L."/>
        </authorList>
    </citation>
    <scope>NUCLEOTIDE SEQUENCE [LARGE SCALE GENOMIC DNA]</scope>
    <source>
        <strain evidence="1 2">F1926</strain>
        <plasmid evidence="1 2">unnamed1</plasmid>
    </source>
</reference>
<dbReference type="OrthoDB" id="7858931at2"/>
<evidence type="ECO:0000313" key="2">
    <source>
        <dbReference type="Proteomes" id="UP000013243"/>
    </source>
</evidence>
<evidence type="ECO:0000313" key="1">
    <source>
        <dbReference type="EMBL" id="ANP42601.1"/>
    </source>
</evidence>
<name>A0A1B1A7S7_9RHOB</name>
<proteinExistence type="predicted"/>
<dbReference type="EMBL" id="CP015231">
    <property type="protein sequence ID" value="ANP42601.1"/>
    <property type="molecule type" value="Genomic_DNA"/>
</dbReference>
<geneLocation type="plasmid" evidence="1 2">
    <name>unnamed1</name>
</geneLocation>
<dbReference type="AlphaFoldDB" id="A0A1B1A7S7"/>
<dbReference type="RefSeq" id="WP_005621561.1">
    <property type="nucleotide sequence ID" value="NZ_CP015231.1"/>
</dbReference>
<dbReference type="Proteomes" id="UP000013243">
    <property type="component" value="Plasmid unnamed1"/>
</dbReference>
<sequence length="62" mass="7010">MAAFNAYRVSSEPQWNLKYVQPIGTEQESIEIEHQLGAQFEKHRTEQNGEIFSDLDAAAPGM</sequence>
<accession>A0A1B1A7S7</accession>
<dbReference type="KEGG" id="rmb:K529_017690"/>
<gene>
    <name evidence="1" type="ORF">K529_017690</name>
</gene>
<keyword evidence="1" id="KW-0614">Plasmid</keyword>